<name>A0ABW2I633_9BURK</name>
<dbReference type="Proteomes" id="UP001596542">
    <property type="component" value="Unassembled WGS sequence"/>
</dbReference>
<dbReference type="InterPro" id="IPR009492">
    <property type="entry name" value="TniQ"/>
</dbReference>
<keyword evidence="3" id="KW-1185">Reference proteome</keyword>
<evidence type="ECO:0000259" key="1">
    <source>
        <dbReference type="Pfam" id="PF06527"/>
    </source>
</evidence>
<organism evidence="2 3">
    <name type="scientific">Herminiimonas glaciei</name>
    <dbReference type="NCBI Taxonomy" id="523788"/>
    <lineage>
        <taxon>Bacteria</taxon>
        <taxon>Pseudomonadati</taxon>
        <taxon>Pseudomonadota</taxon>
        <taxon>Betaproteobacteria</taxon>
        <taxon>Burkholderiales</taxon>
        <taxon>Oxalobacteraceae</taxon>
        <taxon>Herminiimonas</taxon>
    </lineage>
</organism>
<feature type="domain" description="TniQ" evidence="1">
    <location>
        <begin position="18"/>
        <end position="146"/>
    </location>
</feature>
<dbReference type="EMBL" id="JBHTBU010000001">
    <property type="protein sequence ID" value="MFC7286484.1"/>
    <property type="molecule type" value="Genomic_DNA"/>
</dbReference>
<accession>A0ABW2I633</accession>
<dbReference type="RefSeq" id="WP_382269698.1">
    <property type="nucleotide sequence ID" value="NZ_JBHTBU010000001.1"/>
</dbReference>
<dbReference type="Pfam" id="PF06527">
    <property type="entry name" value="TniQ"/>
    <property type="match status" value="1"/>
</dbReference>
<gene>
    <name evidence="2" type="ORF">ACFQPC_00405</name>
</gene>
<evidence type="ECO:0000313" key="3">
    <source>
        <dbReference type="Proteomes" id="UP001596542"/>
    </source>
</evidence>
<sequence length="216" mass="24240">MKPDFPTRSALVVSALRYRDESVLGYLLRLGELNGYSSLRIIKKLISDYTNTPLFIRPSIVSKSEVVAAIAKLANIDEGELMQSKWKTINSAAGRYFNVQGTSLPLDALMEERAQICPKCLEEHGYLREAWDLSGVTVCALHKIALIDICPDCKKPLSHARTPMTLCSHCKRDLRYIPTEQVSDQEVTLSEYFSALAPYRIKIADDGLSRSQWTQG</sequence>
<reference evidence="3" key="1">
    <citation type="journal article" date="2019" name="Int. J. Syst. Evol. Microbiol.">
        <title>The Global Catalogue of Microorganisms (GCM) 10K type strain sequencing project: providing services to taxonomists for standard genome sequencing and annotation.</title>
        <authorList>
            <consortium name="The Broad Institute Genomics Platform"/>
            <consortium name="The Broad Institute Genome Sequencing Center for Infectious Disease"/>
            <person name="Wu L."/>
            <person name="Ma J."/>
        </authorList>
    </citation>
    <scope>NUCLEOTIDE SEQUENCE [LARGE SCALE GENOMIC DNA]</scope>
    <source>
        <strain evidence="3">KACC 12508</strain>
    </source>
</reference>
<protein>
    <submittedName>
        <fullName evidence="2">TniQ family protein</fullName>
    </submittedName>
</protein>
<comment type="caution">
    <text evidence="2">The sequence shown here is derived from an EMBL/GenBank/DDBJ whole genome shotgun (WGS) entry which is preliminary data.</text>
</comment>
<proteinExistence type="predicted"/>
<evidence type="ECO:0000313" key="2">
    <source>
        <dbReference type="EMBL" id="MFC7286484.1"/>
    </source>
</evidence>